<dbReference type="PANTHER" id="PTHR21299">
    <property type="entry name" value="CYTIDYLATE KINASE/PANTOATE-BETA-ALANINE LIGASE"/>
    <property type="match status" value="1"/>
</dbReference>
<comment type="function">
    <text evidence="8">Catalyzes the condensation of pantoate with beta-alanine in an ATP-dependent reaction via a pantoyl-adenylate intermediate.</text>
</comment>
<feature type="binding site" evidence="8">
    <location>
        <begin position="153"/>
        <end position="156"/>
    </location>
    <ligand>
        <name>ATP</name>
        <dbReference type="ChEBI" id="CHEBI:30616"/>
    </ligand>
</feature>
<dbReference type="CDD" id="cd00560">
    <property type="entry name" value="PanC"/>
    <property type="match status" value="1"/>
</dbReference>
<comment type="caution">
    <text evidence="9">The sequence shown here is derived from an EMBL/GenBank/DDBJ whole genome shotgun (WGS) entry which is preliminary data.</text>
</comment>
<evidence type="ECO:0000256" key="8">
    <source>
        <dbReference type="HAMAP-Rule" id="MF_00158"/>
    </source>
</evidence>
<dbReference type="RefSeq" id="WP_188452267.1">
    <property type="nucleotide sequence ID" value="NZ_BMFS01000007.1"/>
</dbReference>
<accession>A0ABQ1XTP5</accession>
<keyword evidence="6 8" id="KW-0067">ATP-binding</keyword>
<comment type="pathway">
    <text evidence="1 8">Cofactor biosynthesis; (R)-pantothenate biosynthesis; (R)-pantothenate from (R)-pantoate and beta-alanine: step 1/1.</text>
</comment>
<dbReference type="InterPro" id="IPR003721">
    <property type="entry name" value="Pantoate_ligase"/>
</dbReference>
<proteinExistence type="inferred from homology"/>
<comment type="similarity">
    <text evidence="2 8">Belongs to the pantothenate synthetase family.</text>
</comment>
<keyword evidence="4 8" id="KW-0566">Pantothenate biosynthesis</keyword>
<feature type="binding site" evidence="8">
    <location>
        <begin position="190"/>
        <end position="193"/>
    </location>
    <ligand>
        <name>ATP</name>
        <dbReference type="ChEBI" id="CHEBI:30616"/>
    </ligand>
</feature>
<evidence type="ECO:0000256" key="5">
    <source>
        <dbReference type="ARBA" id="ARBA00022741"/>
    </source>
</evidence>
<name>A0ABQ1XTP5_9PROT</name>
<feature type="binding site" evidence="8">
    <location>
        <position position="67"/>
    </location>
    <ligand>
        <name>beta-alanine</name>
        <dbReference type="ChEBI" id="CHEBI:57966"/>
    </ligand>
</feature>
<dbReference type="EMBL" id="BMFS01000007">
    <property type="protein sequence ID" value="GGH02385.1"/>
    <property type="molecule type" value="Genomic_DNA"/>
</dbReference>
<evidence type="ECO:0000256" key="7">
    <source>
        <dbReference type="ARBA" id="ARBA00048258"/>
    </source>
</evidence>
<evidence type="ECO:0000256" key="6">
    <source>
        <dbReference type="ARBA" id="ARBA00022840"/>
    </source>
</evidence>
<feature type="active site" description="Proton donor" evidence="8">
    <location>
        <position position="43"/>
    </location>
</feature>
<evidence type="ECO:0000256" key="4">
    <source>
        <dbReference type="ARBA" id="ARBA00022655"/>
    </source>
</evidence>
<comment type="subunit">
    <text evidence="8">Homodimer.</text>
</comment>
<evidence type="ECO:0000256" key="1">
    <source>
        <dbReference type="ARBA" id="ARBA00004990"/>
    </source>
</evidence>
<dbReference type="SUPFAM" id="SSF52374">
    <property type="entry name" value="Nucleotidylyl transferase"/>
    <property type="match status" value="1"/>
</dbReference>
<dbReference type="PANTHER" id="PTHR21299:SF1">
    <property type="entry name" value="PANTOATE--BETA-ALANINE LIGASE"/>
    <property type="match status" value="1"/>
</dbReference>
<evidence type="ECO:0000313" key="9">
    <source>
        <dbReference type="EMBL" id="GGH02385.1"/>
    </source>
</evidence>
<dbReference type="EC" id="6.3.2.1" evidence="8"/>
<keyword evidence="10" id="KW-1185">Reference proteome</keyword>
<evidence type="ECO:0000256" key="3">
    <source>
        <dbReference type="ARBA" id="ARBA00022598"/>
    </source>
</evidence>
<comment type="caution">
    <text evidence="8">Lacks conserved residue(s) required for the propagation of feature annotation.</text>
</comment>
<comment type="miscellaneous">
    <text evidence="8">The reaction proceeds by a bi uni uni bi ping pong mechanism.</text>
</comment>
<keyword evidence="5 8" id="KW-0547">Nucleotide-binding</keyword>
<dbReference type="InterPro" id="IPR014729">
    <property type="entry name" value="Rossmann-like_a/b/a_fold"/>
</dbReference>
<comment type="subcellular location">
    <subcellularLocation>
        <location evidence="8">Cytoplasm</location>
    </subcellularLocation>
</comment>
<keyword evidence="8" id="KW-0963">Cytoplasm</keyword>
<dbReference type="Pfam" id="PF02569">
    <property type="entry name" value="Pantoate_ligase"/>
    <property type="match status" value="1"/>
</dbReference>
<keyword evidence="3 8" id="KW-0436">Ligase</keyword>
<comment type="catalytic activity">
    <reaction evidence="7 8">
        <text>(R)-pantoate + beta-alanine + ATP = (R)-pantothenate + AMP + diphosphate + H(+)</text>
        <dbReference type="Rhea" id="RHEA:10912"/>
        <dbReference type="ChEBI" id="CHEBI:15378"/>
        <dbReference type="ChEBI" id="CHEBI:15980"/>
        <dbReference type="ChEBI" id="CHEBI:29032"/>
        <dbReference type="ChEBI" id="CHEBI:30616"/>
        <dbReference type="ChEBI" id="CHEBI:33019"/>
        <dbReference type="ChEBI" id="CHEBI:57966"/>
        <dbReference type="ChEBI" id="CHEBI:456215"/>
        <dbReference type="EC" id="6.3.2.1"/>
    </reaction>
</comment>
<organism evidence="9 10">
    <name type="scientific">Glycocaulis albus</name>
    <dbReference type="NCBI Taxonomy" id="1382801"/>
    <lineage>
        <taxon>Bacteria</taxon>
        <taxon>Pseudomonadati</taxon>
        <taxon>Pseudomonadota</taxon>
        <taxon>Alphaproteobacteria</taxon>
        <taxon>Maricaulales</taxon>
        <taxon>Maricaulaceae</taxon>
        <taxon>Glycocaulis</taxon>
    </lineage>
</organism>
<protein>
    <recommendedName>
        <fullName evidence="8">Pantothenate synthetase</fullName>
        <shortName evidence="8">PS</shortName>
        <ecNumber evidence="8">6.3.2.1</ecNumber>
    </recommendedName>
    <alternativeName>
        <fullName evidence="8">Pantoate--beta-alanine ligase</fullName>
    </alternativeName>
    <alternativeName>
        <fullName evidence="8">Pantoate-activating enzyme</fullName>
    </alternativeName>
</protein>
<evidence type="ECO:0000256" key="2">
    <source>
        <dbReference type="ARBA" id="ARBA00009256"/>
    </source>
</evidence>
<sequence>MLPALHCPAVHTAESLAREISQWRTDGHSIGFVPTMGALHEGHIALVLKAMEVCDRVVVSIFVNPTQFAAHEDLGTYPRTLEADSALLAAAGCHLLYAPSAEEVYPDGFATTVSVEGPATGLESDARPHFFAGVATVVARLFGQVRPDIAVFGEKDYQQLMVVRQMVSDLALPVKVLGVETKREADGLALSSRNVYLSSTERMRAGRLNVILRDLAHALEDGEPAARALEHARILASSVFDAVDYIEVRDAARLEMMGEGLLDRPARVLAAVRVGKTRLIDNVPASPARRG</sequence>
<feature type="binding site" evidence="8">
    <location>
        <position position="67"/>
    </location>
    <ligand>
        <name>(R)-pantoate</name>
        <dbReference type="ChEBI" id="CHEBI:15980"/>
    </ligand>
</feature>
<dbReference type="HAMAP" id="MF_00158">
    <property type="entry name" value="PanC"/>
    <property type="match status" value="1"/>
</dbReference>
<dbReference type="Gene3D" id="3.30.1300.10">
    <property type="entry name" value="Pantoate-beta-alanine ligase, C-terminal domain"/>
    <property type="match status" value="1"/>
</dbReference>
<feature type="binding site" evidence="8">
    <location>
        <begin position="36"/>
        <end position="43"/>
    </location>
    <ligand>
        <name>ATP</name>
        <dbReference type="ChEBI" id="CHEBI:30616"/>
    </ligand>
</feature>
<dbReference type="InterPro" id="IPR042176">
    <property type="entry name" value="Pantoate_ligase_C"/>
</dbReference>
<feature type="binding site" evidence="8">
    <location>
        <position position="159"/>
    </location>
    <ligand>
        <name>(R)-pantoate</name>
        <dbReference type="ChEBI" id="CHEBI:15980"/>
    </ligand>
</feature>
<dbReference type="NCBIfam" id="TIGR00018">
    <property type="entry name" value="panC"/>
    <property type="match status" value="1"/>
</dbReference>
<dbReference type="Proteomes" id="UP000648722">
    <property type="component" value="Unassembled WGS sequence"/>
</dbReference>
<gene>
    <name evidence="8 9" type="primary">panC</name>
    <name evidence="9" type="ORF">GCM10007420_18290</name>
</gene>
<dbReference type="Gene3D" id="3.40.50.620">
    <property type="entry name" value="HUPs"/>
    <property type="match status" value="1"/>
</dbReference>
<reference evidence="10" key="1">
    <citation type="journal article" date="2019" name="Int. J. Syst. Evol. Microbiol.">
        <title>The Global Catalogue of Microorganisms (GCM) 10K type strain sequencing project: providing services to taxonomists for standard genome sequencing and annotation.</title>
        <authorList>
            <consortium name="The Broad Institute Genomics Platform"/>
            <consortium name="The Broad Institute Genome Sequencing Center for Infectious Disease"/>
            <person name="Wu L."/>
            <person name="Ma J."/>
        </authorList>
    </citation>
    <scope>NUCLEOTIDE SEQUENCE [LARGE SCALE GENOMIC DNA]</scope>
    <source>
        <strain evidence="10">CGMCC 1.12766</strain>
    </source>
</reference>
<evidence type="ECO:0000313" key="10">
    <source>
        <dbReference type="Proteomes" id="UP000648722"/>
    </source>
</evidence>